<reference evidence="2" key="1">
    <citation type="submission" date="2016-04" db="EMBL/GenBank/DDBJ databases">
        <title>Cephalotus genome sequencing.</title>
        <authorList>
            <person name="Fukushima K."/>
            <person name="Hasebe M."/>
            <person name="Fang X."/>
        </authorList>
    </citation>
    <scope>NUCLEOTIDE SEQUENCE [LARGE SCALE GENOMIC DNA]</scope>
    <source>
        <strain evidence="2">cv. St1</strain>
    </source>
</reference>
<protein>
    <submittedName>
        <fullName evidence="1">Uncharacterized protein</fullName>
    </submittedName>
</protein>
<accession>A0A1Q3BPU2</accession>
<gene>
    <name evidence="1" type="ORF">CFOL_v3_13555</name>
</gene>
<evidence type="ECO:0000313" key="1">
    <source>
        <dbReference type="EMBL" id="GAV70056.1"/>
    </source>
</evidence>
<dbReference type="Proteomes" id="UP000187406">
    <property type="component" value="Unassembled WGS sequence"/>
</dbReference>
<organism evidence="1 2">
    <name type="scientific">Cephalotus follicularis</name>
    <name type="common">Albany pitcher plant</name>
    <dbReference type="NCBI Taxonomy" id="3775"/>
    <lineage>
        <taxon>Eukaryota</taxon>
        <taxon>Viridiplantae</taxon>
        <taxon>Streptophyta</taxon>
        <taxon>Embryophyta</taxon>
        <taxon>Tracheophyta</taxon>
        <taxon>Spermatophyta</taxon>
        <taxon>Magnoliopsida</taxon>
        <taxon>eudicotyledons</taxon>
        <taxon>Gunneridae</taxon>
        <taxon>Pentapetalae</taxon>
        <taxon>rosids</taxon>
        <taxon>fabids</taxon>
        <taxon>Oxalidales</taxon>
        <taxon>Cephalotaceae</taxon>
        <taxon>Cephalotus</taxon>
    </lineage>
</organism>
<keyword evidence="2" id="KW-1185">Reference proteome</keyword>
<evidence type="ECO:0000313" key="2">
    <source>
        <dbReference type="Proteomes" id="UP000187406"/>
    </source>
</evidence>
<dbReference type="InParanoid" id="A0A1Q3BPU2"/>
<dbReference type="AlphaFoldDB" id="A0A1Q3BPU2"/>
<dbReference type="OrthoDB" id="676436at2759"/>
<comment type="caution">
    <text evidence="1">The sequence shown here is derived from an EMBL/GenBank/DDBJ whole genome shotgun (WGS) entry which is preliminary data.</text>
</comment>
<dbReference type="EMBL" id="BDDD01000776">
    <property type="protein sequence ID" value="GAV70056.1"/>
    <property type="molecule type" value="Genomic_DNA"/>
</dbReference>
<sequence length="101" mass="11784">MGFLVKCREKKVLAPLALFKEFFSLSKSRKRMGYYFKSQVGRILFKDPTKSIKNWIKKHFLVEQLEDFIPETWGPIPTTEMNNKDPLTPLCGIMSKGRLSQ</sequence>
<name>A0A1Q3BPU2_CEPFO</name>
<proteinExistence type="predicted"/>